<dbReference type="AlphaFoldDB" id="A0A8J3P8N9"/>
<dbReference type="EMBL" id="BONI01000040">
    <property type="protein sequence ID" value="GIG07922.1"/>
    <property type="molecule type" value="Genomic_DNA"/>
</dbReference>
<name>A0A8J3P8N9_9ACTN</name>
<feature type="compositionally biased region" description="Pro residues" evidence="1">
    <location>
        <begin position="58"/>
        <end position="67"/>
    </location>
</feature>
<gene>
    <name evidence="2" type="ORF">Cco03nite_46220</name>
</gene>
<evidence type="ECO:0000313" key="3">
    <source>
        <dbReference type="Proteomes" id="UP000630887"/>
    </source>
</evidence>
<reference evidence="2 3" key="1">
    <citation type="submission" date="2021-01" db="EMBL/GenBank/DDBJ databases">
        <title>Whole genome shotgun sequence of Catellatospora coxensis NBRC 107359.</title>
        <authorList>
            <person name="Komaki H."/>
            <person name="Tamura T."/>
        </authorList>
    </citation>
    <scope>NUCLEOTIDE SEQUENCE [LARGE SCALE GENOMIC DNA]</scope>
    <source>
        <strain evidence="2 3">NBRC 107359</strain>
    </source>
</reference>
<protein>
    <submittedName>
        <fullName evidence="2">Uncharacterized protein</fullName>
    </submittedName>
</protein>
<evidence type="ECO:0000256" key="1">
    <source>
        <dbReference type="SAM" id="MobiDB-lite"/>
    </source>
</evidence>
<dbReference type="Proteomes" id="UP000630887">
    <property type="component" value="Unassembled WGS sequence"/>
</dbReference>
<accession>A0A8J3P8N9</accession>
<keyword evidence="3" id="KW-1185">Reference proteome</keyword>
<evidence type="ECO:0000313" key="2">
    <source>
        <dbReference type="EMBL" id="GIG07922.1"/>
    </source>
</evidence>
<dbReference type="RefSeq" id="WP_203694254.1">
    <property type="nucleotide sequence ID" value="NZ_BAAALC010000026.1"/>
</dbReference>
<sequence>MTDNLYSGEKFTDEESAFLRHVRFGELPPRPAPEDLTAETESESDPRRDAPPGHHPLDPYPNPATHG</sequence>
<proteinExistence type="predicted"/>
<feature type="region of interest" description="Disordered" evidence="1">
    <location>
        <begin position="22"/>
        <end position="67"/>
    </location>
</feature>
<comment type="caution">
    <text evidence="2">The sequence shown here is derived from an EMBL/GenBank/DDBJ whole genome shotgun (WGS) entry which is preliminary data.</text>
</comment>
<organism evidence="2 3">
    <name type="scientific">Catellatospora coxensis</name>
    <dbReference type="NCBI Taxonomy" id="310354"/>
    <lineage>
        <taxon>Bacteria</taxon>
        <taxon>Bacillati</taxon>
        <taxon>Actinomycetota</taxon>
        <taxon>Actinomycetes</taxon>
        <taxon>Micromonosporales</taxon>
        <taxon>Micromonosporaceae</taxon>
        <taxon>Catellatospora</taxon>
    </lineage>
</organism>
<feature type="compositionally biased region" description="Basic and acidic residues" evidence="1">
    <location>
        <begin position="44"/>
        <end position="57"/>
    </location>
</feature>